<dbReference type="GO" id="GO:0006357">
    <property type="term" value="P:regulation of transcription by RNA polymerase II"/>
    <property type="evidence" value="ECO:0007669"/>
    <property type="project" value="TreeGrafter"/>
</dbReference>
<dbReference type="PROSITE" id="PS50016">
    <property type="entry name" value="ZF_PHD_2"/>
    <property type="match status" value="1"/>
</dbReference>
<keyword evidence="2 4" id="KW-0863">Zinc-finger</keyword>
<dbReference type="Gene3D" id="3.30.40.10">
    <property type="entry name" value="Zinc/RING finger domain, C3HC4 (zinc finger)"/>
    <property type="match status" value="1"/>
</dbReference>
<evidence type="ECO:0000256" key="3">
    <source>
        <dbReference type="ARBA" id="ARBA00022833"/>
    </source>
</evidence>
<dbReference type="SMART" id="SM00249">
    <property type="entry name" value="PHD"/>
    <property type="match status" value="1"/>
</dbReference>
<dbReference type="InterPro" id="IPR052819">
    <property type="entry name" value="Chromatin_regulatory_protein"/>
</dbReference>
<dbReference type="AlphaFoldDB" id="A0AAD5RDH7"/>
<dbReference type="Proteomes" id="UP001196413">
    <property type="component" value="Unassembled WGS sequence"/>
</dbReference>
<feature type="domain" description="PHD-type" evidence="5">
    <location>
        <begin position="57"/>
        <end position="106"/>
    </location>
</feature>
<evidence type="ECO:0000259" key="5">
    <source>
        <dbReference type="PROSITE" id="PS50016"/>
    </source>
</evidence>
<evidence type="ECO:0000256" key="4">
    <source>
        <dbReference type="PROSITE-ProRule" id="PRU00146"/>
    </source>
</evidence>
<comment type="caution">
    <text evidence="6">The sequence shown here is derived from an EMBL/GenBank/DDBJ whole genome shotgun (WGS) entry which is preliminary data.</text>
</comment>
<dbReference type="PANTHER" id="PTHR47636">
    <property type="entry name" value="TRANSCRIPTIONAL REGULATORY PROTEIN RCO1"/>
    <property type="match status" value="1"/>
</dbReference>
<keyword evidence="3" id="KW-0862">Zinc</keyword>
<dbReference type="SUPFAM" id="SSF57903">
    <property type="entry name" value="FYVE/PHD zinc finger"/>
    <property type="match status" value="1"/>
</dbReference>
<dbReference type="GO" id="GO:0032221">
    <property type="term" value="C:Rpd3S complex"/>
    <property type="evidence" value="ECO:0007669"/>
    <property type="project" value="TreeGrafter"/>
</dbReference>
<evidence type="ECO:0000313" key="7">
    <source>
        <dbReference type="Proteomes" id="UP001196413"/>
    </source>
</evidence>
<dbReference type="InterPro" id="IPR011011">
    <property type="entry name" value="Znf_FYVE_PHD"/>
</dbReference>
<keyword evidence="7" id="KW-1185">Reference proteome</keyword>
<protein>
    <submittedName>
        <fullName evidence="6">PHD-finger</fullName>
    </submittedName>
</protein>
<dbReference type="InterPro" id="IPR013083">
    <property type="entry name" value="Znf_RING/FYVE/PHD"/>
</dbReference>
<sequence length="206" mass="23454">MPRKRRRKQPVYHYDEECGLLEEIIKVTSPPGKQKAVKVYERSSGPTDVAGWKSANHTYCVVCKEGGELLCCDICPASFHLLCHEPIIRREAIPRGRWFCNRCRRATTNPLPGGRSRSSIATEEDCVKLEIKRFLTEGEIKSTRDLYAALSSSLTNCNAHQFALPHSIRVDGLLPYSGLAQPRSIITDEPMHHVQWDRREFTQDSM</sequence>
<keyword evidence="1" id="KW-0479">Metal-binding</keyword>
<dbReference type="InterPro" id="IPR019786">
    <property type="entry name" value="Zinc_finger_PHD-type_CS"/>
</dbReference>
<evidence type="ECO:0000256" key="1">
    <source>
        <dbReference type="ARBA" id="ARBA00022723"/>
    </source>
</evidence>
<dbReference type="InterPro" id="IPR019787">
    <property type="entry name" value="Znf_PHD-finger"/>
</dbReference>
<proteinExistence type="predicted"/>
<gene>
    <name evidence="6" type="primary">ATHP-1</name>
    <name evidence="6" type="ORF">KIN20_036461</name>
</gene>
<dbReference type="Pfam" id="PF00628">
    <property type="entry name" value="PHD"/>
    <property type="match status" value="1"/>
</dbReference>
<evidence type="ECO:0000313" key="6">
    <source>
        <dbReference type="EMBL" id="KAJ1373916.1"/>
    </source>
</evidence>
<organism evidence="6 7">
    <name type="scientific">Parelaphostrongylus tenuis</name>
    <name type="common">Meningeal worm</name>
    <dbReference type="NCBI Taxonomy" id="148309"/>
    <lineage>
        <taxon>Eukaryota</taxon>
        <taxon>Metazoa</taxon>
        <taxon>Ecdysozoa</taxon>
        <taxon>Nematoda</taxon>
        <taxon>Chromadorea</taxon>
        <taxon>Rhabditida</taxon>
        <taxon>Rhabditina</taxon>
        <taxon>Rhabditomorpha</taxon>
        <taxon>Strongyloidea</taxon>
        <taxon>Metastrongylidae</taxon>
        <taxon>Parelaphostrongylus</taxon>
    </lineage>
</organism>
<dbReference type="PANTHER" id="PTHR47636:SF1">
    <property type="entry name" value="TRANSCRIPTIONAL REGULATORY PROTEIN RCO1"/>
    <property type="match status" value="1"/>
</dbReference>
<dbReference type="GO" id="GO:0008270">
    <property type="term" value="F:zinc ion binding"/>
    <property type="evidence" value="ECO:0007669"/>
    <property type="project" value="UniProtKB-KW"/>
</dbReference>
<name>A0AAD5RDH7_PARTN</name>
<accession>A0AAD5RDH7</accession>
<evidence type="ECO:0000256" key="2">
    <source>
        <dbReference type="ARBA" id="ARBA00022771"/>
    </source>
</evidence>
<reference evidence="6" key="1">
    <citation type="submission" date="2021-06" db="EMBL/GenBank/DDBJ databases">
        <title>Parelaphostrongylus tenuis whole genome reference sequence.</title>
        <authorList>
            <person name="Garwood T.J."/>
            <person name="Larsen P.A."/>
            <person name="Fountain-Jones N.M."/>
            <person name="Garbe J.R."/>
            <person name="Macchietto M.G."/>
            <person name="Kania S.A."/>
            <person name="Gerhold R.W."/>
            <person name="Richards J.E."/>
            <person name="Wolf T.M."/>
        </authorList>
    </citation>
    <scope>NUCLEOTIDE SEQUENCE</scope>
    <source>
        <strain evidence="6">MNPRO001-30</strain>
        <tissue evidence="6">Meninges</tissue>
    </source>
</reference>
<dbReference type="PROSITE" id="PS01359">
    <property type="entry name" value="ZF_PHD_1"/>
    <property type="match status" value="1"/>
</dbReference>
<dbReference type="EMBL" id="JAHQIW010007363">
    <property type="protein sequence ID" value="KAJ1373916.1"/>
    <property type="molecule type" value="Genomic_DNA"/>
</dbReference>
<dbReference type="InterPro" id="IPR001965">
    <property type="entry name" value="Znf_PHD"/>
</dbReference>